<dbReference type="RefSeq" id="WP_109686973.1">
    <property type="nucleotide sequence ID" value="NZ_QGGL01000003.1"/>
</dbReference>
<dbReference type="AlphaFoldDB" id="A0A316DBW9"/>
<feature type="transmembrane region" description="Helical" evidence="4">
    <location>
        <begin position="314"/>
        <end position="336"/>
    </location>
</feature>
<dbReference type="Pfam" id="PF03323">
    <property type="entry name" value="GerA"/>
    <property type="match status" value="1"/>
</dbReference>
<feature type="transmembrane region" description="Helical" evidence="4">
    <location>
        <begin position="407"/>
        <end position="425"/>
    </location>
</feature>
<keyword evidence="4" id="KW-1133">Transmembrane helix</keyword>
<feature type="transmembrane region" description="Helical" evidence="4">
    <location>
        <begin position="437"/>
        <end position="460"/>
    </location>
</feature>
<name>A0A316DBW9_9BACL</name>
<comment type="caution">
    <text evidence="5">The sequence shown here is derived from an EMBL/GenBank/DDBJ whole genome shotgun (WGS) entry which is preliminary data.</text>
</comment>
<dbReference type="InterPro" id="IPR004995">
    <property type="entry name" value="Spore_Ger"/>
</dbReference>
<evidence type="ECO:0000256" key="1">
    <source>
        <dbReference type="ARBA" id="ARBA00005278"/>
    </source>
</evidence>
<proteinExistence type="inferred from homology"/>
<evidence type="ECO:0000256" key="3">
    <source>
        <dbReference type="SAM" id="MobiDB-lite"/>
    </source>
</evidence>
<protein>
    <submittedName>
        <fullName evidence="5">Spore germination protein KA</fullName>
    </submittedName>
</protein>
<accession>A0A316DBW9</accession>
<keyword evidence="6" id="KW-1185">Reference proteome</keyword>
<keyword evidence="4" id="KW-0812">Transmembrane</keyword>
<dbReference type="OrthoDB" id="9772630at2"/>
<dbReference type="InterPro" id="IPR050768">
    <property type="entry name" value="UPF0353/GerABKA_families"/>
</dbReference>
<comment type="similarity">
    <text evidence="1">Belongs to the GerABKA family.</text>
</comment>
<organism evidence="5 6">
    <name type="scientific">Tumebacillus permanentifrigoris</name>
    <dbReference type="NCBI Taxonomy" id="378543"/>
    <lineage>
        <taxon>Bacteria</taxon>
        <taxon>Bacillati</taxon>
        <taxon>Bacillota</taxon>
        <taxon>Bacilli</taxon>
        <taxon>Bacillales</taxon>
        <taxon>Alicyclobacillaceae</taxon>
        <taxon>Tumebacillus</taxon>
    </lineage>
</organism>
<dbReference type="EMBL" id="QGGL01000003">
    <property type="protein sequence ID" value="PWK15691.1"/>
    <property type="molecule type" value="Genomic_DNA"/>
</dbReference>
<dbReference type="PANTHER" id="PTHR22550:SF5">
    <property type="entry name" value="LEUCINE ZIPPER PROTEIN 4"/>
    <property type="match status" value="1"/>
</dbReference>
<feature type="region of interest" description="Disordered" evidence="3">
    <location>
        <begin position="1"/>
        <end position="32"/>
    </location>
</feature>
<dbReference type="Proteomes" id="UP000245634">
    <property type="component" value="Unassembled WGS sequence"/>
</dbReference>
<sequence>MTRNRTRFKADTKQPEPSGTPEPTERPEDEGNQLSKQLLQNREMFQEAFKNCSDVVFREIRFGQETALLVFIDALVNASNLHDNALRPLLQQLRGETDEVTALDLEERVITLSQVLKIRKRQESIDAVLDGNAMLLLDGLDDALILNVSGGTRRGVEEPVTEASVRGPREGFTESIGTNIGLLRFKIKSEHLKTVSFSIGEHTKTRVLLCYMDNLADPAVIEEVSKRLDGIEIDGVLESAYIEEFIEDEPYSPFPQMQYTERPDTVAALLLEGRFAIFVDGTPFVLMAPISFWQFFQASEDYYERYFIANLIRWLRYAFVFIALYLPALYIAITTYHQDMLPTSLLLSVATARESIPFPAIVEALIMETAFEALREAGIRLPKTVGQAVSILGALVIGQAAVQAGIVSAPMVIIVSMTGIASFTIPRFNGAIAIRMLRFPMMVMASAFGVFGIVIGTLLLSVHLCGLRSFGVPYLSGIAPLKLNELKDILIRVPWWKSVLRPSSYSKANRKRMRGLKPSPENRTGGNRE</sequence>
<dbReference type="PIRSF" id="PIRSF005690">
    <property type="entry name" value="GerBA"/>
    <property type="match status" value="1"/>
</dbReference>
<keyword evidence="2 4" id="KW-0472">Membrane</keyword>
<gene>
    <name evidence="5" type="ORF">C7459_103231</name>
</gene>
<evidence type="ECO:0000256" key="2">
    <source>
        <dbReference type="ARBA" id="ARBA00023136"/>
    </source>
</evidence>
<dbReference type="GO" id="GO:0016020">
    <property type="term" value="C:membrane"/>
    <property type="evidence" value="ECO:0007669"/>
    <property type="project" value="InterPro"/>
</dbReference>
<evidence type="ECO:0000313" key="5">
    <source>
        <dbReference type="EMBL" id="PWK15691.1"/>
    </source>
</evidence>
<dbReference type="PANTHER" id="PTHR22550">
    <property type="entry name" value="SPORE GERMINATION PROTEIN"/>
    <property type="match status" value="1"/>
</dbReference>
<dbReference type="GO" id="GO:0009847">
    <property type="term" value="P:spore germination"/>
    <property type="evidence" value="ECO:0007669"/>
    <property type="project" value="InterPro"/>
</dbReference>
<feature type="region of interest" description="Disordered" evidence="3">
    <location>
        <begin position="507"/>
        <end position="529"/>
    </location>
</feature>
<evidence type="ECO:0000256" key="4">
    <source>
        <dbReference type="SAM" id="Phobius"/>
    </source>
</evidence>
<reference evidence="5 6" key="1">
    <citation type="submission" date="2018-05" db="EMBL/GenBank/DDBJ databases">
        <title>Genomic Encyclopedia of Type Strains, Phase IV (KMG-IV): sequencing the most valuable type-strain genomes for metagenomic binning, comparative biology and taxonomic classification.</title>
        <authorList>
            <person name="Goeker M."/>
        </authorList>
    </citation>
    <scope>NUCLEOTIDE SEQUENCE [LARGE SCALE GENOMIC DNA]</scope>
    <source>
        <strain evidence="5 6">DSM 18773</strain>
    </source>
</reference>
<evidence type="ECO:0000313" key="6">
    <source>
        <dbReference type="Proteomes" id="UP000245634"/>
    </source>
</evidence>